<dbReference type="EMBL" id="CM023476">
    <property type="protein sequence ID" value="KAH7942112.1"/>
    <property type="molecule type" value="Genomic_DNA"/>
</dbReference>
<proteinExistence type="predicted"/>
<name>A0ACB8CHF0_DERSI</name>
<gene>
    <name evidence="1" type="ORF">HPB49_020671</name>
</gene>
<organism evidence="1 2">
    <name type="scientific">Dermacentor silvarum</name>
    <name type="common">Tick</name>
    <dbReference type="NCBI Taxonomy" id="543639"/>
    <lineage>
        <taxon>Eukaryota</taxon>
        <taxon>Metazoa</taxon>
        <taxon>Ecdysozoa</taxon>
        <taxon>Arthropoda</taxon>
        <taxon>Chelicerata</taxon>
        <taxon>Arachnida</taxon>
        <taxon>Acari</taxon>
        <taxon>Parasitiformes</taxon>
        <taxon>Ixodida</taxon>
        <taxon>Ixodoidea</taxon>
        <taxon>Ixodidae</taxon>
        <taxon>Rhipicephalinae</taxon>
        <taxon>Dermacentor</taxon>
    </lineage>
</organism>
<accession>A0ACB8CHF0</accession>
<evidence type="ECO:0000313" key="1">
    <source>
        <dbReference type="EMBL" id="KAH7942112.1"/>
    </source>
</evidence>
<evidence type="ECO:0000313" key="2">
    <source>
        <dbReference type="Proteomes" id="UP000821865"/>
    </source>
</evidence>
<comment type="caution">
    <text evidence="1">The sequence shown here is derived from an EMBL/GenBank/DDBJ whole genome shotgun (WGS) entry which is preliminary data.</text>
</comment>
<dbReference type="Proteomes" id="UP000821865">
    <property type="component" value="Chromosome 7"/>
</dbReference>
<reference evidence="1" key="1">
    <citation type="submission" date="2020-05" db="EMBL/GenBank/DDBJ databases">
        <title>Large-scale comparative analyses of tick genomes elucidate their genetic diversity and vector capacities.</title>
        <authorList>
            <person name="Jia N."/>
            <person name="Wang J."/>
            <person name="Shi W."/>
            <person name="Du L."/>
            <person name="Sun Y."/>
            <person name="Zhan W."/>
            <person name="Jiang J."/>
            <person name="Wang Q."/>
            <person name="Zhang B."/>
            <person name="Ji P."/>
            <person name="Sakyi L.B."/>
            <person name="Cui X."/>
            <person name="Yuan T."/>
            <person name="Jiang B."/>
            <person name="Yang W."/>
            <person name="Lam T.T.-Y."/>
            <person name="Chang Q."/>
            <person name="Ding S."/>
            <person name="Wang X."/>
            <person name="Zhu J."/>
            <person name="Ruan X."/>
            <person name="Zhao L."/>
            <person name="Wei J."/>
            <person name="Que T."/>
            <person name="Du C."/>
            <person name="Cheng J."/>
            <person name="Dai P."/>
            <person name="Han X."/>
            <person name="Huang E."/>
            <person name="Gao Y."/>
            <person name="Liu J."/>
            <person name="Shao H."/>
            <person name="Ye R."/>
            <person name="Li L."/>
            <person name="Wei W."/>
            <person name="Wang X."/>
            <person name="Wang C."/>
            <person name="Yang T."/>
            <person name="Huo Q."/>
            <person name="Li W."/>
            <person name="Guo W."/>
            <person name="Chen H."/>
            <person name="Zhou L."/>
            <person name="Ni X."/>
            <person name="Tian J."/>
            <person name="Zhou Y."/>
            <person name="Sheng Y."/>
            <person name="Liu T."/>
            <person name="Pan Y."/>
            <person name="Xia L."/>
            <person name="Li J."/>
            <person name="Zhao F."/>
            <person name="Cao W."/>
        </authorList>
    </citation>
    <scope>NUCLEOTIDE SEQUENCE</scope>
    <source>
        <strain evidence="1">Dsil-2018</strain>
    </source>
</reference>
<protein>
    <submittedName>
        <fullName evidence="1">Uncharacterized protein</fullName>
    </submittedName>
</protein>
<keyword evidence="2" id="KW-1185">Reference proteome</keyword>
<sequence length="302" mass="33847">MLIDLIQKQCGEERPKVDRFVERVVRRLDDTGFRKHFRVSRSVFYRLIADYENSSFYPKHHGGPHPQKSAEEHVLSFLWFAGNKTTERAVAVMFGMAESTVNGIIERVAGYLNSISANVMRFPDTPEKKKKRAASAKFEETWRIVISRDRASSLHTRAALRLHGSAVEVICAAISGVSSPVARSRNNRASLSKERDRKQRPMTKRVNPSCFSGDKCAGSLGTRSTMSYPVGVVSTRLVALDATLLSILTSRYPSRRLDNRRFSNALARSTTLFRERILALGMAAMTPEETGGSPVCPKKKRL</sequence>